<dbReference type="Pfam" id="PF01048">
    <property type="entry name" value="PNP_UDP_1"/>
    <property type="match status" value="1"/>
</dbReference>
<feature type="domain" description="Nucleoside phosphorylase" evidence="7">
    <location>
        <begin position="7"/>
        <end position="230"/>
    </location>
</feature>
<dbReference type="Gene3D" id="3.40.50.1580">
    <property type="entry name" value="Nucleoside phosphorylase domain"/>
    <property type="match status" value="1"/>
</dbReference>
<dbReference type="PANTHER" id="PTHR46832">
    <property type="entry name" value="5'-METHYLTHIOADENOSINE/S-ADENOSYLHOMOCYSTEINE NUCLEOSIDASE"/>
    <property type="match status" value="1"/>
</dbReference>
<keyword evidence="6" id="KW-0812">Transmembrane</keyword>
<evidence type="ECO:0000259" key="7">
    <source>
        <dbReference type="Pfam" id="PF01048"/>
    </source>
</evidence>
<evidence type="ECO:0000313" key="9">
    <source>
        <dbReference type="Proteomes" id="UP000269542"/>
    </source>
</evidence>
<proteinExistence type="predicted"/>
<keyword evidence="9" id="KW-1185">Reference proteome</keyword>
<dbReference type="InterPro" id="IPR000845">
    <property type="entry name" value="Nucleoside_phosphorylase_d"/>
</dbReference>
<keyword evidence="6" id="KW-1133">Transmembrane helix</keyword>
<evidence type="ECO:0000256" key="5">
    <source>
        <dbReference type="ARBA" id="ARBA00023167"/>
    </source>
</evidence>
<evidence type="ECO:0000256" key="6">
    <source>
        <dbReference type="SAM" id="Phobius"/>
    </source>
</evidence>
<keyword evidence="8" id="KW-0326">Glycosidase</keyword>
<protein>
    <recommendedName>
        <fullName evidence="2">adenosylhomocysteine nucleosidase</fullName>
        <ecNumber evidence="2">3.2.2.9</ecNumber>
    </recommendedName>
</protein>
<dbReference type="GO" id="GO:0008930">
    <property type="term" value="F:methylthioadenosine nucleosidase activity"/>
    <property type="evidence" value="ECO:0007669"/>
    <property type="project" value="InterPro"/>
</dbReference>
<dbReference type="Proteomes" id="UP000269542">
    <property type="component" value="Chromosome"/>
</dbReference>
<gene>
    <name evidence="8" type="primary">mtnN</name>
    <name evidence="8" type="ORF">NCTC13354_01088</name>
</gene>
<keyword evidence="5" id="KW-0486">Methionine biosynthesis</keyword>
<dbReference type="EC" id="3.2.2.9" evidence="2"/>
<dbReference type="InterPro" id="IPR035994">
    <property type="entry name" value="Nucleoside_phosphorylase_sf"/>
</dbReference>
<evidence type="ECO:0000313" key="8">
    <source>
        <dbReference type="EMBL" id="VEI13373.1"/>
    </source>
</evidence>
<evidence type="ECO:0000256" key="4">
    <source>
        <dbReference type="ARBA" id="ARBA00022801"/>
    </source>
</evidence>
<evidence type="ECO:0000256" key="1">
    <source>
        <dbReference type="ARBA" id="ARBA00004945"/>
    </source>
</evidence>
<accession>A0A3S4V6X9</accession>
<dbReference type="NCBIfam" id="TIGR01704">
    <property type="entry name" value="MTA_SAH-Nsdase"/>
    <property type="match status" value="1"/>
</dbReference>
<reference evidence="8 9" key="1">
    <citation type="submission" date="2018-12" db="EMBL/GenBank/DDBJ databases">
        <authorList>
            <consortium name="Pathogen Informatics"/>
        </authorList>
    </citation>
    <scope>NUCLEOTIDE SEQUENCE [LARGE SCALE GENOMIC DNA]</scope>
    <source>
        <strain evidence="8 9">NCTC13354</strain>
    </source>
</reference>
<dbReference type="GO" id="GO:0019509">
    <property type="term" value="P:L-methionine salvage from methylthioadenosine"/>
    <property type="evidence" value="ECO:0007669"/>
    <property type="project" value="UniProtKB-UniPathway"/>
</dbReference>
<dbReference type="GO" id="GO:0009164">
    <property type="term" value="P:nucleoside catabolic process"/>
    <property type="evidence" value="ECO:0007669"/>
    <property type="project" value="InterPro"/>
</dbReference>
<dbReference type="InterPro" id="IPR010049">
    <property type="entry name" value="MTA_SAH_Nsdase"/>
</dbReference>
<dbReference type="RefSeq" id="WP_164712381.1">
    <property type="nucleotide sequence ID" value="NZ_LR134476.1"/>
</dbReference>
<sequence length="448" mass="48632">MTNVNAIVVAAMKDEMKPMLSQLEDLTVTSVSAPHGKAQLARKGRSRILLLTTGVGMVAASSLLSWALAQYSTRIVISIGSAGGLDSALKVGDLVVGTRYINCGADATAFGYDVGQVPGQPMYFDIHESLAEPLAQLRDQSDQTVHVGTVLSSDSFVTEDIAQRLITQFPGALSADMESQALAQVAQGFDVPFVSLRSISDVAGGQTASDQAETFKTTVSDVANLAAKTAIDVLWRTGALDVERSAHGPAQHFSTTSLRAAMYLMLARAHNLEPATDVPVDDMEDITSHLADLPEDVRDHTLGLVVAGYELAKTDTNATLTAKKYDEHRAQFVENYSEEDRKGFLWPPTSQTVIKRFNGYWNDALASIGLTPRRGRSRGGLKFTTDDYLFAIRSYIVDSQREHRQPSFNNYSTWLTDSGNYGKLPSGAAIRQRFGSWREALTAAQTRS</sequence>
<comment type="pathway">
    <text evidence="1">Amino-acid biosynthesis; L-methionine biosynthesis via salvage pathway; S-methyl-5-thio-alpha-D-ribose 1-phosphate from S-methyl-5'-thioadenosine (hydrolase route): step 1/2.</text>
</comment>
<dbReference type="SUPFAM" id="SSF53167">
    <property type="entry name" value="Purine and uridine phosphorylases"/>
    <property type="match status" value="1"/>
</dbReference>
<dbReference type="UniPathway" id="UPA00904">
    <property type="reaction ID" value="UER00871"/>
</dbReference>
<evidence type="ECO:0000256" key="3">
    <source>
        <dbReference type="ARBA" id="ARBA00022605"/>
    </source>
</evidence>
<keyword evidence="6" id="KW-0472">Membrane</keyword>
<dbReference type="KEGG" id="tbw:NCTC13354_01088"/>
<evidence type="ECO:0000256" key="2">
    <source>
        <dbReference type="ARBA" id="ARBA00011974"/>
    </source>
</evidence>
<dbReference type="PANTHER" id="PTHR46832:SF1">
    <property type="entry name" value="5'-METHYLTHIOADENOSINE_S-ADENOSYLHOMOCYSTEINE NUCLEOSIDASE"/>
    <property type="match status" value="1"/>
</dbReference>
<dbReference type="GO" id="GO:0005829">
    <property type="term" value="C:cytosol"/>
    <property type="evidence" value="ECO:0007669"/>
    <property type="project" value="TreeGrafter"/>
</dbReference>
<name>A0A3S4V6X9_9ACTO</name>
<feature type="transmembrane region" description="Helical" evidence="6">
    <location>
        <begin position="48"/>
        <end position="69"/>
    </location>
</feature>
<dbReference type="CDD" id="cd09008">
    <property type="entry name" value="MTAN"/>
    <property type="match status" value="1"/>
</dbReference>
<dbReference type="EMBL" id="LR134476">
    <property type="protein sequence ID" value="VEI13373.1"/>
    <property type="molecule type" value="Genomic_DNA"/>
</dbReference>
<dbReference type="GO" id="GO:0019284">
    <property type="term" value="P:L-methionine salvage from S-adenosylmethionine"/>
    <property type="evidence" value="ECO:0007669"/>
    <property type="project" value="TreeGrafter"/>
</dbReference>
<organism evidence="8 9">
    <name type="scientific">Trueperella bialowiezensis</name>
    <dbReference type="NCBI Taxonomy" id="312285"/>
    <lineage>
        <taxon>Bacteria</taxon>
        <taxon>Bacillati</taxon>
        <taxon>Actinomycetota</taxon>
        <taxon>Actinomycetes</taxon>
        <taxon>Actinomycetales</taxon>
        <taxon>Actinomycetaceae</taxon>
        <taxon>Trueperella</taxon>
    </lineage>
</organism>
<dbReference type="AlphaFoldDB" id="A0A3S4V6X9"/>
<dbReference type="GO" id="GO:0008782">
    <property type="term" value="F:adenosylhomocysteine nucleosidase activity"/>
    <property type="evidence" value="ECO:0007669"/>
    <property type="project" value="UniProtKB-EC"/>
</dbReference>
<keyword evidence="3" id="KW-0028">Amino-acid biosynthesis</keyword>
<keyword evidence="4 8" id="KW-0378">Hydrolase</keyword>